<dbReference type="InterPro" id="IPR012292">
    <property type="entry name" value="Globin/Proto"/>
</dbReference>
<dbReference type="PROSITE" id="PS51384">
    <property type="entry name" value="FAD_FR"/>
    <property type="match status" value="1"/>
</dbReference>
<dbReference type="InterPro" id="IPR009050">
    <property type="entry name" value="Globin-like_sf"/>
</dbReference>
<dbReference type="AlphaFoldDB" id="A0A086T6U0"/>
<keyword evidence="6" id="KW-0408">Iron</keyword>
<dbReference type="GO" id="GO:0046210">
    <property type="term" value="P:nitric oxide catabolic process"/>
    <property type="evidence" value="ECO:0007669"/>
    <property type="project" value="TreeGrafter"/>
</dbReference>
<dbReference type="PANTHER" id="PTHR43396">
    <property type="entry name" value="FLAVOHEMOPROTEIN"/>
    <property type="match status" value="1"/>
</dbReference>
<dbReference type="GO" id="GO:0009636">
    <property type="term" value="P:response to toxic substance"/>
    <property type="evidence" value="ECO:0007669"/>
    <property type="project" value="UniProtKB-KW"/>
</dbReference>
<dbReference type="GO" id="GO:0046872">
    <property type="term" value="F:metal ion binding"/>
    <property type="evidence" value="ECO:0007669"/>
    <property type="project" value="UniProtKB-KW"/>
</dbReference>
<comment type="similarity">
    <text evidence="1">In the C-terminal section; belongs to the flavoprotein pyridine nucleotide cytochrome reductase family.</text>
</comment>
<dbReference type="InterPro" id="IPR017938">
    <property type="entry name" value="Riboflavin_synthase-like_b-brl"/>
</dbReference>
<feature type="domain" description="FAD-binding FR-type" evidence="11">
    <location>
        <begin position="149"/>
        <end position="268"/>
    </location>
</feature>
<dbReference type="Proteomes" id="UP000029964">
    <property type="component" value="Unassembled WGS sequence"/>
</dbReference>
<keyword evidence="4" id="KW-0349">Heme</keyword>
<dbReference type="SUPFAM" id="SSF63380">
    <property type="entry name" value="Riboflavin synthase domain-like"/>
    <property type="match status" value="1"/>
</dbReference>
<evidence type="ECO:0000256" key="5">
    <source>
        <dbReference type="ARBA" id="ARBA00022723"/>
    </source>
</evidence>
<dbReference type="Pfam" id="PF00042">
    <property type="entry name" value="Globin"/>
    <property type="match status" value="1"/>
</dbReference>
<dbReference type="OrthoDB" id="436496at2759"/>
<keyword evidence="3" id="KW-0216">Detoxification</keyword>
<dbReference type="InterPro" id="IPR001433">
    <property type="entry name" value="OxRdtase_FAD/NAD-bd"/>
</dbReference>
<dbReference type="PROSITE" id="PS01033">
    <property type="entry name" value="GLOBIN"/>
    <property type="match status" value="1"/>
</dbReference>
<evidence type="ECO:0000256" key="6">
    <source>
        <dbReference type="ARBA" id="ARBA00023004"/>
    </source>
</evidence>
<feature type="domain" description="Globin" evidence="10">
    <location>
        <begin position="2"/>
        <end position="139"/>
    </location>
</feature>
<evidence type="ECO:0000259" key="11">
    <source>
        <dbReference type="PROSITE" id="PS51384"/>
    </source>
</evidence>
<name>A0A086T6U0_HAPC1</name>
<gene>
    <name evidence="12" type="ORF">ACRE_041740</name>
</gene>
<dbReference type="GO" id="GO:0071949">
    <property type="term" value="F:FAD binding"/>
    <property type="evidence" value="ECO:0007669"/>
    <property type="project" value="TreeGrafter"/>
</dbReference>
<proteinExistence type="inferred from homology"/>
<comment type="catalytic activity">
    <reaction evidence="9">
        <text>2 nitric oxide + NADPH + 2 O2 = 2 nitrate + NADP(+) + H(+)</text>
        <dbReference type="Rhea" id="RHEA:19465"/>
        <dbReference type="ChEBI" id="CHEBI:15378"/>
        <dbReference type="ChEBI" id="CHEBI:15379"/>
        <dbReference type="ChEBI" id="CHEBI:16480"/>
        <dbReference type="ChEBI" id="CHEBI:17632"/>
        <dbReference type="ChEBI" id="CHEBI:57783"/>
        <dbReference type="ChEBI" id="CHEBI:58349"/>
        <dbReference type="EC" id="1.14.12.17"/>
    </reaction>
</comment>
<keyword evidence="7" id="KW-0520">NAD</keyword>
<dbReference type="GO" id="GO:0071500">
    <property type="term" value="P:cellular response to nitrosative stress"/>
    <property type="evidence" value="ECO:0007669"/>
    <property type="project" value="TreeGrafter"/>
</dbReference>
<dbReference type="InterPro" id="IPR000971">
    <property type="entry name" value="Globin"/>
</dbReference>
<dbReference type="GO" id="GO:0019825">
    <property type="term" value="F:oxygen binding"/>
    <property type="evidence" value="ECO:0007669"/>
    <property type="project" value="InterPro"/>
</dbReference>
<dbReference type="HOGENOM" id="CLU_003827_12_0_1"/>
<organism evidence="12 13">
    <name type="scientific">Hapsidospora chrysogenum (strain ATCC 11550 / CBS 779.69 / DSM 880 / IAM 14645 / JCM 23072 / IMI 49137)</name>
    <name type="common">Acremonium chrysogenum</name>
    <dbReference type="NCBI Taxonomy" id="857340"/>
    <lineage>
        <taxon>Eukaryota</taxon>
        <taxon>Fungi</taxon>
        <taxon>Dikarya</taxon>
        <taxon>Ascomycota</taxon>
        <taxon>Pezizomycotina</taxon>
        <taxon>Sordariomycetes</taxon>
        <taxon>Hypocreomycetidae</taxon>
        <taxon>Hypocreales</taxon>
        <taxon>Bionectriaceae</taxon>
        <taxon>Hapsidospora</taxon>
    </lineage>
</organism>
<evidence type="ECO:0000313" key="13">
    <source>
        <dbReference type="Proteomes" id="UP000029964"/>
    </source>
</evidence>
<dbReference type="STRING" id="857340.A0A086T6U0"/>
<dbReference type="CDD" id="cd08922">
    <property type="entry name" value="FHb-globin"/>
    <property type="match status" value="1"/>
</dbReference>
<sequence length="416" mass="46700">MPLTPDQSALVRGTVSFLRTHGETIASRFYASLLRAHPDLNNLFNSANQANGRQPRALVSVILAYAASPAHTYELIPRLERVCNKHCSLGITPDQYDLVGKYLLEAFGEVLGEKWTPSLRGAWENAYKVLANMLIGREAQLYSKFGSWKGFRFFRIEQKICEADDFYSFHLSPSDRKPLPSFSPGQYVSLRIDVPSIGYLQSRQYALSECPRKDYYRISVKRDRGIQANQGIEAFHLKPGLVSNLLIDKYEVGDLVSLSHPAGGFQFDVDVCGTGPIVFISAGAGATTLLSILNNVVEREDDRPLSWIHCSSRKAPFEEHVRCLARARDNFTIRLFQSQLADLEYRCGSAHGEGLKMDFQKLERKTLHLDHGATEYYICGPEAFTKDMSASLLGQGVDRARVKYEWFTTGELQLAA</sequence>
<dbReference type="Gene3D" id="3.40.50.80">
    <property type="entry name" value="Nucleotide-binding domain of ferredoxin-NADP reductase (FNR) module"/>
    <property type="match status" value="1"/>
</dbReference>
<dbReference type="Gene3D" id="2.40.30.10">
    <property type="entry name" value="Translation factors"/>
    <property type="match status" value="1"/>
</dbReference>
<reference evidence="13" key="1">
    <citation type="journal article" date="2014" name="Genome Announc.">
        <title>Genome sequence and annotation of Acremonium chrysogenum, producer of the beta-lactam antibiotic cephalosporin C.</title>
        <authorList>
            <person name="Terfehr D."/>
            <person name="Dahlmann T.A."/>
            <person name="Specht T."/>
            <person name="Zadra I."/>
            <person name="Kuernsteiner H."/>
            <person name="Kueck U."/>
        </authorList>
    </citation>
    <scope>NUCLEOTIDE SEQUENCE [LARGE SCALE GENOMIC DNA]</scope>
    <source>
        <strain evidence="13">ATCC 11550 / CBS 779.69 / DSM 880 / IAM 14645 / JCM 23072 / IMI 49137</strain>
    </source>
</reference>
<dbReference type="CDD" id="cd06184">
    <property type="entry name" value="flavohem_like_fad_nad_binding"/>
    <property type="match status" value="1"/>
</dbReference>
<dbReference type="GO" id="GO:0020037">
    <property type="term" value="F:heme binding"/>
    <property type="evidence" value="ECO:0007669"/>
    <property type="project" value="InterPro"/>
</dbReference>
<dbReference type="InterPro" id="IPR017927">
    <property type="entry name" value="FAD-bd_FR_type"/>
</dbReference>
<keyword evidence="5" id="KW-0479">Metal-binding</keyword>
<dbReference type="Gene3D" id="1.10.490.10">
    <property type="entry name" value="Globins"/>
    <property type="match status" value="1"/>
</dbReference>
<evidence type="ECO:0000256" key="1">
    <source>
        <dbReference type="ARBA" id="ARBA00006401"/>
    </source>
</evidence>
<dbReference type="EMBL" id="JPKY01000038">
    <property type="protein sequence ID" value="KFH45072.1"/>
    <property type="molecule type" value="Genomic_DNA"/>
</dbReference>
<dbReference type="PANTHER" id="PTHR43396:SF3">
    <property type="entry name" value="FLAVOHEMOPROTEIN"/>
    <property type="match status" value="1"/>
</dbReference>
<dbReference type="EC" id="1.14.12.17" evidence="2"/>
<dbReference type="Pfam" id="PF00175">
    <property type="entry name" value="NAD_binding_1"/>
    <property type="match status" value="1"/>
</dbReference>
<keyword evidence="13" id="KW-1185">Reference proteome</keyword>
<evidence type="ECO:0000256" key="9">
    <source>
        <dbReference type="ARBA" id="ARBA00049433"/>
    </source>
</evidence>
<comment type="catalytic activity">
    <reaction evidence="8">
        <text>2 nitric oxide + NADH + 2 O2 = 2 nitrate + NAD(+) + H(+)</text>
        <dbReference type="Rhea" id="RHEA:19469"/>
        <dbReference type="ChEBI" id="CHEBI:15378"/>
        <dbReference type="ChEBI" id="CHEBI:15379"/>
        <dbReference type="ChEBI" id="CHEBI:16480"/>
        <dbReference type="ChEBI" id="CHEBI:17632"/>
        <dbReference type="ChEBI" id="CHEBI:57540"/>
        <dbReference type="ChEBI" id="CHEBI:57945"/>
        <dbReference type="EC" id="1.14.12.17"/>
    </reaction>
</comment>
<evidence type="ECO:0000256" key="4">
    <source>
        <dbReference type="ARBA" id="ARBA00022617"/>
    </source>
</evidence>
<accession>A0A086T6U0</accession>
<evidence type="ECO:0000256" key="3">
    <source>
        <dbReference type="ARBA" id="ARBA00022575"/>
    </source>
</evidence>
<evidence type="ECO:0000313" key="12">
    <source>
        <dbReference type="EMBL" id="KFH45072.1"/>
    </source>
</evidence>
<evidence type="ECO:0000256" key="8">
    <source>
        <dbReference type="ARBA" id="ARBA00048649"/>
    </source>
</evidence>
<comment type="caution">
    <text evidence="12">The sequence shown here is derived from an EMBL/GenBank/DDBJ whole genome shotgun (WGS) entry which is preliminary data.</text>
</comment>
<evidence type="ECO:0000259" key="10">
    <source>
        <dbReference type="PROSITE" id="PS01033"/>
    </source>
</evidence>
<dbReference type="SUPFAM" id="SSF46458">
    <property type="entry name" value="Globin-like"/>
    <property type="match status" value="1"/>
</dbReference>
<evidence type="ECO:0000256" key="7">
    <source>
        <dbReference type="ARBA" id="ARBA00023027"/>
    </source>
</evidence>
<dbReference type="InterPro" id="IPR039261">
    <property type="entry name" value="FNR_nucleotide-bd"/>
</dbReference>
<dbReference type="GO" id="GO:0008941">
    <property type="term" value="F:nitric oxide dioxygenase NAD(P)H activity"/>
    <property type="evidence" value="ECO:0007669"/>
    <property type="project" value="UniProtKB-EC"/>
</dbReference>
<evidence type="ECO:0000256" key="2">
    <source>
        <dbReference type="ARBA" id="ARBA00012229"/>
    </source>
</evidence>
<protein>
    <recommendedName>
        <fullName evidence="2">nitric oxide dioxygenase</fullName>
        <ecNumber evidence="2">1.14.12.17</ecNumber>
    </recommendedName>
</protein>
<dbReference type="SUPFAM" id="SSF52343">
    <property type="entry name" value="Ferredoxin reductase-like, C-terminal NADP-linked domain"/>
    <property type="match status" value="1"/>
</dbReference>
<dbReference type="FunFam" id="1.10.490.10:FF:000003">
    <property type="entry name" value="Flavohemoprotein"/>
    <property type="match status" value="1"/>
</dbReference>